<protein>
    <recommendedName>
        <fullName evidence="4">Aminoglycoside N(3)-acetyltransferase</fullName>
        <ecNumber evidence="4">2.3.1.-</ecNumber>
    </recommendedName>
</protein>
<keyword evidence="3 4" id="KW-0012">Acyltransferase</keyword>
<evidence type="ECO:0000313" key="6">
    <source>
        <dbReference type="Proteomes" id="UP000250796"/>
    </source>
</evidence>
<dbReference type="GO" id="GO:0046353">
    <property type="term" value="F:aminoglycoside 3-N-acetyltransferase activity"/>
    <property type="evidence" value="ECO:0007669"/>
    <property type="project" value="UniProtKB-EC"/>
</dbReference>
<dbReference type="KEGG" id="minf:MESINF_1071"/>
<evidence type="ECO:0000313" key="5">
    <source>
        <dbReference type="EMBL" id="SSC12515.1"/>
    </source>
</evidence>
<dbReference type="AlphaFoldDB" id="A0A7Z7LEI8"/>
<dbReference type="PANTHER" id="PTHR11104:SF0">
    <property type="entry name" value="SPBETA PROPHAGE-DERIVED AMINOGLYCOSIDE N(3')-ACETYLTRANSFERASE-LIKE PROTEIN YOKD"/>
    <property type="match status" value="1"/>
</dbReference>
<dbReference type="EC" id="2.3.1.-" evidence="4"/>
<dbReference type="GO" id="GO:0046677">
    <property type="term" value="P:response to antibiotic"/>
    <property type="evidence" value="ECO:0007669"/>
    <property type="project" value="UniProtKB-KW"/>
</dbReference>
<dbReference type="Pfam" id="PF02522">
    <property type="entry name" value="Antibiotic_NAT"/>
    <property type="match status" value="1"/>
</dbReference>
<reference evidence="5 6" key="1">
    <citation type="submission" date="2017-01" db="EMBL/GenBank/DDBJ databases">
        <authorList>
            <person name="Erauso G."/>
        </authorList>
    </citation>
    <scope>NUCLEOTIDE SEQUENCE [LARGE SCALE GENOMIC DNA]</scope>
    <source>
        <strain evidence="5">MESINF1</strain>
    </source>
</reference>
<keyword evidence="4" id="KW-0046">Antibiotic resistance</keyword>
<accession>A0A7Z7LEI8</accession>
<dbReference type="SUPFAM" id="SSF110710">
    <property type="entry name" value="TTHA0583/YokD-like"/>
    <property type="match status" value="1"/>
</dbReference>
<keyword evidence="2 4" id="KW-0808">Transferase</keyword>
<comment type="similarity">
    <text evidence="1 4">Belongs to the antibiotic N-acetyltransferase family.</text>
</comment>
<dbReference type="InterPro" id="IPR003679">
    <property type="entry name" value="Amioglycoside_AcTrfase"/>
</dbReference>
<evidence type="ECO:0000256" key="2">
    <source>
        <dbReference type="ARBA" id="ARBA00022679"/>
    </source>
</evidence>
<evidence type="ECO:0000256" key="4">
    <source>
        <dbReference type="RuleBase" id="RU365031"/>
    </source>
</evidence>
<sequence>MFEEIREIERAIAGLIDGAKVAMIHSSLSAMGRVHGGPSAVVEAVARLAERGITVMMPALSYERVTPERPLFDLERTPSNVGVIPEAFRKSEGVIRSVHPTHSVCAFGPLAQVVMVEHAKDRTPVGERSPFRKLVEKDGVVIFIGCGLRPNTLMHGVEELVKPPYLFNGEVSYTIVTGKGSEYSASYLTHDFKGYVQRYDRIAELLTKDEMIRGGVLKAECYALKAVPLWEKALKEIKKNELAFVDRTLEG</sequence>
<proteinExistence type="inferred from homology"/>
<organism evidence="5 6">
    <name type="scientific">Mesotoga infera</name>
    <dbReference type="NCBI Taxonomy" id="1236046"/>
    <lineage>
        <taxon>Bacteria</taxon>
        <taxon>Thermotogati</taxon>
        <taxon>Thermotogota</taxon>
        <taxon>Thermotogae</taxon>
        <taxon>Kosmotogales</taxon>
        <taxon>Kosmotogaceae</taxon>
        <taxon>Mesotoga</taxon>
    </lineage>
</organism>
<evidence type="ECO:0000256" key="3">
    <source>
        <dbReference type="ARBA" id="ARBA00023315"/>
    </source>
</evidence>
<name>A0A7Z7LEI8_9BACT</name>
<evidence type="ECO:0000256" key="1">
    <source>
        <dbReference type="ARBA" id="ARBA00006383"/>
    </source>
</evidence>
<dbReference type="Proteomes" id="UP000250796">
    <property type="component" value="Chromosome MESINF"/>
</dbReference>
<keyword evidence="6" id="KW-1185">Reference proteome</keyword>
<gene>
    <name evidence="5" type="ORF">MESINF_1071</name>
</gene>
<dbReference type="InterPro" id="IPR028345">
    <property type="entry name" value="Antibiotic_NAT-like"/>
</dbReference>
<dbReference type="EMBL" id="LS974202">
    <property type="protein sequence ID" value="SSC12515.1"/>
    <property type="molecule type" value="Genomic_DNA"/>
</dbReference>
<dbReference type="PANTHER" id="PTHR11104">
    <property type="entry name" value="AMINOGLYCOSIDE N3-ACETYLTRANSFERASE"/>
    <property type="match status" value="1"/>
</dbReference>
<comment type="catalytic activity">
    <reaction evidence="4">
        <text>a 2-deoxystreptamine antibiotic + acetyl-CoA = an N(3)-acetyl-2-deoxystreptamine antibiotic + CoA + H(+)</text>
        <dbReference type="Rhea" id="RHEA:12665"/>
        <dbReference type="ChEBI" id="CHEBI:15378"/>
        <dbReference type="ChEBI" id="CHEBI:57287"/>
        <dbReference type="ChEBI" id="CHEBI:57288"/>
        <dbReference type="ChEBI" id="CHEBI:57921"/>
        <dbReference type="ChEBI" id="CHEBI:77452"/>
        <dbReference type="EC" id="2.3.1.81"/>
    </reaction>
</comment>
<dbReference type="RefSeq" id="WP_169698829.1">
    <property type="nucleotide sequence ID" value="NZ_LS974202.1"/>
</dbReference>